<organism evidence="2 3">
    <name type="scientific">Galerina marginata (strain CBS 339.88)</name>
    <dbReference type="NCBI Taxonomy" id="685588"/>
    <lineage>
        <taxon>Eukaryota</taxon>
        <taxon>Fungi</taxon>
        <taxon>Dikarya</taxon>
        <taxon>Basidiomycota</taxon>
        <taxon>Agaricomycotina</taxon>
        <taxon>Agaricomycetes</taxon>
        <taxon>Agaricomycetidae</taxon>
        <taxon>Agaricales</taxon>
        <taxon>Agaricineae</taxon>
        <taxon>Strophariaceae</taxon>
        <taxon>Galerina</taxon>
    </lineage>
</organism>
<dbReference type="EMBL" id="KL142370">
    <property type="protein sequence ID" value="KDR82042.1"/>
    <property type="molecule type" value="Genomic_DNA"/>
</dbReference>
<proteinExistence type="predicted"/>
<dbReference type="Pfam" id="PF20411">
    <property type="entry name" value="DUF6697"/>
    <property type="match status" value="1"/>
</dbReference>
<protein>
    <recommendedName>
        <fullName evidence="1">DUF6697 domain-containing protein</fullName>
    </recommendedName>
</protein>
<dbReference type="InterPro" id="IPR046520">
    <property type="entry name" value="DUF6697"/>
</dbReference>
<feature type="domain" description="DUF6697" evidence="1">
    <location>
        <begin position="213"/>
        <end position="355"/>
    </location>
</feature>
<feature type="non-terminal residue" evidence="2">
    <location>
        <position position="1"/>
    </location>
</feature>
<evidence type="ECO:0000313" key="2">
    <source>
        <dbReference type="EMBL" id="KDR82042.1"/>
    </source>
</evidence>
<accession>A0A067TI86</accession>
<dbReference type="OrthoDB" id="3219211at2759"/>
<dbReference type="HOGENOM" id="CLU_032738_0_0_1"/>
<evidence type="ECO:0000259" key="1">
    <source>
        <dbReference type="Pfam" id="PF20411"/>
    </source>
</evidence>
<keyword evidence="3" id="KW-1185">Reference proteome</keyword>
<reference evidence="3" key="1">
    <citation type="journal article" date="2014" name="Proc. Natl. Acad. Sci. U.S.A.">
        <title>Extensive sampling of basidiomycete genomes demonstrates inadequacy of the white-rot/brown-rot paradigm for wood decay fungi.</title>
        <authorList>
            <person name="Riley R."/>
            <person name="Salamov A.A."/>
            <person name="Brown D.W."/>
            <person name="Nagy L.G."/>
            <person name="Floudas D."/>
            <person name="Held B.W."/>
            <person name="Levasseur A."/>
            <person name="Lombard V."/>
            <person name="Morin E."/>
            <person name="Otillar R."/>
            <person name="Lindquist E.A."/>
            <person name="Sun H."/>
            <person name="LaButti K.M."/>
            <person name="Schmutz J."/>
            <person name="Jabbour D."/>
            <person name="Luo H."/>
            <person name="Baker S.E."/>
            <person name="Pisabarro A.G."/>
            <person name="Walton J.D."/>
            <person name="Blanchette R.A."/>
            <person name="Henrissat B."/>
            <person name="Martin F."/>
            <person name="Cullen D."/>
            <person name="Hibbett D.S."/>
            <person name="Grigoriev I.V."/>
        </authorList>
    </citation>
    <scope>NUCLEOTIDE SEQUENCE [LARGE SCALE GENOMIC DNA]</scope>
    <source>
        <strain evidence="3">CBS 339.88</strain>
    </source>
</reference>
<feature type="non-terminal residue" evidence="2">
    <location>
        <position position="368"/>
    </location>
</feature>
<dbReference type="AlphaFoldDB" id="A0A067TI86"/>
<sequence length="368" mass="41363">QNPFRMAELAIEIQIERLRVVEISNARDAAVQRLYDAYVSIRQKNELIERLQNETKDGNALGYDQAPLTRASENAEIGALKAHIVTLERTVEELRLVVKQQQHAIPSKLSDPPPRYEESRQKLVETGTQTELVENAETQTNLRLDGSEITYIPPETDDPTELANARNLALAAIPLPPSPPDATLSAIVIPPPFTLHEFLNAAPALVYPRLANYRILHNVSTLWCPEREEHGYMYAPAFKCSTNPRIATAHRWAPVDVIGRMNKPTECFYNKEGIWYYAGLYKAFRLDTLSPQEFVQLPSETTTAIVKETIAGRKNSSPQNTYETSQLYAAGALKVACVGLQCVGFNQEVYKSIIDHSIKFSETKWKAL</sequence>
<dbReference type="Proteomes" id="UP000027222">
    <property type="component" value="Unassembled WGS sequence"/>
</dbReference>
<gene>
    <name evidence="2" type="ORF">GALMADRAFT_49446</name>
</gene>
<name>A0A067TI86_GALM3</name>
<evidence type="ECO:0000313" key="3">
    <source>
        <dbReference type="Proteomes" id="UP000027222"/>
    </source>
</evidence>